<reference evidence="14 15" key="1">
    <citation type="journal article" date="2018" name="Science">
        <title>The opium poppy genome and morphinan production.</title>
        <authorList>
            <person name="Guo L."/>
            <person name="Winzer T."/>
            <person name="Yang X."/>
            <person name="Li Y."/>
            <person name="Ning Z."/>
            <person name="He Z."/>
            <person name="Teodor R."/>
            <person name="Lu Y."/>
            <person name="Bowser T.A."/>
            <person name="Graham I.A."/>
            <person name="Ye K."/>
        </authorList>
    </citation>
    <scope>NUCLEOTIDE SEQUENCE [LARGE SCALE GENOMIC DNA]</scope>
    <source>
        <strain evidence="15">cv. HN1</strain>
        <tissue evidence="14">Leaves</tissue>
    </source>
</reference>
<evidence type="ECO:0000259" key="13">
    <source>
        <dbReference type="Pfam" id="PF08263"/>
    </source>
</evidence>
<dbReference type="FunFam" id="3.80.10.10:FF:000095">
    <property type="entry name" value="LRR receptor-like serine/threonine-protein kinase GSO1"/>
    <property type="match status" value="1"/>
</dbReference>
<evidence type="ECO:0000256" key="9">
    <source>
        <dbReference type="ARBA" id="ARBA00023136"/>
    </source>
</evidence>
<evidence type="ECO:0000256" key="8">
    <source>
        <dbReference type="ARBA" id="ARBA00022989"/>
    </source>
</evidence>
<dbReference type="PANTHER" id="PTHR48052">
    <property type="entry name" value="UNNAMED PRODUCT"/>
    <property type="match status" value="1"/>
</dbReference>
<keyword evidence="4" id="KW-0433">Leucine-rich repeat</keyword>
<feature type="transmembrane region" description="Helical" evidence="12">
    <location>
        <begin position="7"/>
        <end position="30"/>
    </location>
</feature>
<dbReference type="InterPro" id="IPR001611">
    <property type="entry name" value="Leu-rich_rpt"/>
</dbReference>
<keyword evidence="6" id="KW-0732">Signal</keyword>
<organism evidence="14 15">
    <name type="scientific">Papaver somniferum</name>
    <name type="common">Opium poppy</name>
    <dbReference type="NCBI Taxonomy" id="3469"/>
    <lineage>
        <taxon>Eukaryota</taxon>
        <taxon>Viridiplantae</taxon>
        <taxon>Streptophyta</taxon>
        <taxon>Embryophyta</taxon>
        <taxon>Tracheophyta</taxon>
        <taxon>Spermatophyta</taxon>
        <taxon>Magnoliopsida</taxon>
        <taxon>Ranunculales</taxon>
        <taxon>Papaveraceae</taxon>
        <taxon>Papaveroideae</taxon>
        <taxon>Papaver</taxon>
    </lineage>
</organism>
<dbReference type="EMBL" id="CM010721">
    <property type="protein sequence ID" value="RZC71490.1"/>
    <property type="molecule type" value="Genomic_DNA"/>
</dbReference>
<name>A0A4Y7KGK9_PAPSO</name>
<dbReference type="Gene3D" id="3.80.10.10">
    <property type="entry name" value="Ribonuclease Inhibitor"/>
    <property type="match status" value="2"/>
</dbReference>
<evidence type="ECO:0000313" key="14">
    <source>
        <dbReference type="EMBL" id="RZC71490.1"/>
    </source>
</evidence>
<evidence type="ECO:0000256" key="11">
    <source>
        <dbReference type="ARBA" id="ARBA00023180"/>
    </source>
</evidence>
<dbReference type="InterPro" id="IPR032675">
    <property type="entry name" value="LRR_dom_sf"/>
</dbReference>
<keyword evidence="10" id="KW-0675">Receptor</keyword>
<dbReference type="AlphaFoldDB" id="A0A4Y7KGK9"/>
<sequence length="571" mass="62799">MQNQRWVFIVLLIFTFYSSTLPFFFFFTLASSSTLVCSDIDRAALLGFKSKITVDTTGSLSTWVGKDCCNGEWDGIQCNPTTGRVMGLVLQGTRNEDIAMYMKGTLSSSLSNLQFLEIMVITGMKEISGNIPESFSKLKHLNQLVLDDNILGGAIPSSLGQLSLLNTLSLSGNHLKGNIPPSIGTLQNLIQLNLAKNSLTGSIPPTFKTLKNLQSVDVSHNLLSGLVPGFIGGFKNLTFLDFSNNQFSGEFPSSLCSLPNLLDMSLSHNKLTGNLPIQICNLKSLSSLSLSFNHFHGEIPEAISKLQNLWYFNVSSNNFSDPLPVSLKTKGIPSLLSLDLSYNNLHLGKIPDWILKRKFTDIHLAGCNLKGALPKFLTPSSLNSIDFSHNQFSGGVSSFLIKMSGLQKLNLSNNLLKFNVSEILKNTNRYLEVLDVSGNQITGQLLEFRSGLRLKSLSVSRNKISGRIPSSISALIELEKLDISRNQIMGIIPPSLRELVSLKWLDLSINRLTGKIPDSLLRIENLKHANFRANRLCGQIPQGRPFNIFPAVAYAHNQCLCGKPLPPCKVK</sequence>
<evidence type="ECO:0000256" key="3">
    <source>
        <dbReference type="ARBA" id="ARBA00022475"/>
    </source>
</evidence>
<comment type="similarity">
    <text evidence="2">Belongs to the RLP family.</text>
</comment>
<evidence type="ECO:0000313" key="15">
    <source>
        <dbReference type="Proteomes" id="UP000316621"/>
    </source>
</evidence>
<evidence type="ECO:0000256" key="1">
    <source>
        <dbReference type="ARBA" id="ARBA00004251"/>
    </source>
</evidence>
<gene>
    <name evidence="14" type="ORF">C5167_034696</name>
</gene>
<evidence type="ECO:0000256" key="2">
    <source>
        <dbReference type="ARBA" id="ARBA00009592"/>
    </source>
</evidence>
<evidence type="ECO:0000256" key="5">
    <source>
        <dbReference type="ARBA" id="ARBA00022692"/>
    </source>
</evidence>
<dbReference type="STRING" id="3469.A0A4Y7KGK9"/>
<dbReference type="InterPro" id="IPR003591">
    <property type="entry name" value="Leu-rich_rpt_typical-subtyp"/>
</dbReference>
<dbReference type="Pfam" id="PF00560">
    <property type="entry name" value="LRR_1"/>
    <property type="match status" value="4"/>
</dbReference>
<dbReference type="OrthoDB" id="1394818at2759"/>
<keyword evidence="11" id="KW-0325">Glycoprotein</keyword>
<dbReference type="Pfam" id="PF13516">
    <property type="entry name" value="LRR_6"/>
    <property type="match status" value="1"/>
</dbReference>
<evidence type="ECO:0000256" key="10">
    <source>
        <dbReference type="ARBA" id="ARBA00023170"/>
    </source>
</evidence>
<dbReference type="SMART" id="SM00369">
    <property type="entry name" value="LRR_TYP"/>
    <property type="match status" value="8"/>
</dbReference>
<keyword evidence="8 12" id="KW-1133">Transmembrane helix</keyword>
<dbReference type="Pfam" id="PF08263">
    <property type="entry name" value="LRRNT_2"/>
    <property type="match status" value="1"/>
</dbReference>
<feature type="domain" description="Leucine-rich repeat-containing N-terminal plant-type" evidence="13">
    <location>
        <begin position="41"/>
        <end position="79"/>
    </location>
</feature>
<comment type="subcellular location">
    <subcellularLocation>
        <location evidence="1">Cell membrane</location>
        <topology evidence="1">Single-pass type I membrane protein</topology>
    </subcellularLocation>
</comment>
<evidence type="ECO:0000256" key="12">
    <source>
        <dbReference type="SAM" id="Phobius"/>
    </source>
</evidence>
<dbReference type="OMA" id="HVNFRYN"/>
<evidence type="ECO:0000256" key="7">
    <source>
        <dbReference type="ARBA" id="ARBA00022737"/>
    </source>
</evidence>
<keyword evidence="3" id="KW-1003">Cell membrane</keyword>
<dbReference type="Pfam" id="PF13855">
    <property type="entry name" value="LRR_8"/>
    <property type="match status" value="2"/>
</dbReference>
<dbReference type="Proteomes" id="UP000316621">
    <property type="component" value="Chromosome 7"/>
</dbReference>
<dbReference type="SUPFAM" id="SSF52058">
    <property type="entry name" value="L domain-like"/>
    <property type="match status" value="2"/>
</dbReference>
<keyword evidence="5 12" id="KW-0812">Transmembrane</keyword>
<keyword evidence="7" id="KW-0677">Repeat</keyword>
<dbReference type="PANTHER" id="PTHR48052:SF8">
    <property type="entry name" value="LRR RECEPTOR-LIKE SERINE_THREONINE-PROTEIN KINASE FLS2"/>
    <property type="match status" value="1"/>
</dbReference>
<dbReference type="InterPro" id="IPR013210">
    <property type="entry name" value="LRR_N_plant-typ"/>
</dbReference>
<evidence type="ECO:0000256" key="6">
    <source>
        <dbReference type="ARBA" id="ARBA00022729"/>
    </source>
</evidence>
<dbReference type="Gramene" id="RZC71490">
    <property type="protein sequence ID" value="RZC71490"/>
    <property type="gene ID" value="C5167_034696"/>
</dbReference>
<proteinExistence type="inferred from homology"/>
<keyword evidence="15" id="KW-1185">Reference proteome</keyword>
<dbReference type="FunFam" id="3.80.10.10:FF:000716">
    <property type="entry name" value="LRR receptor-like serine/threonine-protein kinase GSO1"/>
    <property type="match status" value="1"/>
</dbReference>
<dbReference type="GO" id="GO:0005886">
    <property type="term" value="C:plasma membrane"/>
    <property type="evidence" value="ECO:0007669"/>
    <property type="project" value="UniProtKB-SubCell"/>
</dbReference>
<protein>
    <recommendedName>
        <fullName evidence="13">Leucine-rich repeat-containing N-terminal plant-type domain-containing protein</fullName>
    </recommendedName>
</protein>
<accession>A0A4Y7KGK9</accession>
<keyword evidence="9 12" id="KW-0472">Membrane</keyword>
<evidence type="ECO:0000256" key="4">
    <source>
        <dbReference type="ARBA" id="ARBA00022614"/>
    </source>
</evidence>